<accession>A0A540W4V8</accession>
<dbReference type="Proteomes" id="UP000319103">
    <property type="component" value="Unassembled WGS sequence"/>
</dbReference>
<evidence type="ECO:0000313" key="2">
    <source>
        <dbReference type="Proteomes" id="UP000319103"/>
    </source>
</evidence>
<protein>
    <submittedName>
        <fullName evidence="1">Uncharacterized protein</fullName>
    </submittedName>
</protein>
<dbReference type="OrthoDB" id="4954307at2"/>
<dbReference type="AlphaFoldDB" id="A0A540W4V8"/>
<name>A0A540W4V8_9ACTN</name>
<sequence length="90" mass="10488">MISFTTDDTLVPGHEEGHGFLLVRRHRDTRELSVYPSRSHGGELLNLLRATVLTKPPRDLPHILRWSRWRRCHQATSHRRWNDLTAAATI</sequence>
<evidence type="ECO:0000313" key="1">
    <source>
        <dbReference type="EMBL" id="TQF04058.1"/>
    </source>
</evidence>
<proteinExistence type="predicted"/>
<dbReference type="EMBL" id="VIGB01000003">
    <property type="protein sequence ID" value="TQF04058.1"/>
    <property type="molecule type" value="Genomic_DNA"/>
</dbReference>
<keyword evidence="2" id="KW-1185">Reference proteome</keyword>
<comment type="caution">
    <text evidence="1">The sequence shown here is derived from an EMBL/GenBank/DDBJ whole genome shotgun (WGS) entry which is preliminary data.</text>
</comment>
<reference evidence="1 2" key="1">
    <citation type="submission" date="2019-06" db="EMBL/GenBank/DDBJ databases">
        <title>Description of Kitasatospora acidophila sp. nov. isolated from pine grove soil, and reclassification of Streptomyces novaecaesareae to Kitasatospora novaeceasareae comb. nov.</title>
        <authorList>
            <person name="Kim M.J."/>
        </authorList>
    </citation>
    <scope>NUCLEOTIDE SEQUENCE [LARGE SCALE GENOMIC DNA]</scope>
    <source>
        <strain evidence="1 2">MMS16-CNU292</strain>
    </source>
</reference>
<gene>
    <name evidence="1" type="ORF">E6W39_19755</name>
</gene>
<organism evidence="1 2">
    <name type="scientific">Kitasatospora acidiphila</name>
    <dbReference type="NCBI Taxonomy" id="2567942"/>
    <lineage>
        <taxon>Bacteria</taxon>
        <taxon>Bacillati</taxon>
        <taxon>Actinomycetota</taxon>
        <taxon>Actinomycetes</taxon>
        <taxon>Kitasatosporales</taxon>
        <taxon>Streptomycetaceae</taxon>
        <taxon>Kitasatospora</taxon>
    </lineage>
</organism>
<dbReference type="RefSeq" id="WP_141634650.1">
    <property type="nucleotide sequence ID" value="NZ_VIGB01000003.1"/>
</dbReference>